<evidence type="ECO:0008006" key="5">
    <source>
        <dbReference type="Google" id="ProtNLM"/>
    </source>
</evidence>
<evidence type="ECO:0000313" key="3">
    <source>
        <dbReference type="EMBL" id="POS83508.1"/>
    </source>
</evidence>
<dbReference type="InterPro" id="IPR050872">
    <property type="entry name" value="PPR_P_subfamily"/>
</dbReference>
<dbReference type="EMBL" id="PEDP01001530">
    <property type="protein sequence ID" value="POS83508.1"/>
    <property type="molecule type" value="Genomic_DNA"/>
</dbReference>
<dbReference type="AlphaFoldDB" id="A0A2S4PNB1"/>
<dbReference type="Proteomes" id="UP000237438">
    <property type="component" value="Unassembled WGS sequence"/>
</dbReference>
<reference evidence="3 4" key="1">
    <citation type="submission" date="2017-10" db="EMBL/GenBank/DDBJ databases">
        <title>Development of genomic resources for the powdery mildew, Erysiphe pulchra.</title>
        <authorList>
            <person name="Wadl P.A."/>
            <person name="Mack B.M."/>
            <person name="Moore G."/>
            <person name="Beltz S.B."/>
        </authorList>
    </citation>
    <scope>NUCLEOTIDE SEQUENCE [LARGE SCALE GENOMIC DNA]</scope>
    <source>
        <strain evidence="3">Cflorida</strain>
    </source>
</reference>
<keyword evidence="4" id="KW-1185">Reference proteome</keyword>
<name>A0A2S4PNB1_9PEZI</name>
<gene>
    <name evidence="3" type="ORF">EPUL_003533</name>
</gene>
<dbReference type="PANTHER" id="PTHR46128">
    <property type="entry name" value="MITOCHONDRIAL GROUP I INTRON SPLICING FACTOR CCM1"/>
    <property type="match status" value="1"/>
</dbReference>
<feature type="region of interest" description="Disordered" evidence="2">
    <location>
        <begin position="257"/>
        <end position="280"/>
    </location>
</feature>
<feature type="non-terminal residue" evidence="3">
    <location>
        <position position="977"/>
    </location>
</feature>
<dbReference type="Gene3D" id="1.25.40.10">
    <property type="entry name" value="Tetratricopeptide repeat domain"/>
    <property type="match status" value="1"/>
</dbReference>
<protein>
    <recommendedName>
        <fullName evidence="5">Pentatricopeptide repeat protein</fullName>
    </recommendedName>
</protein>
<sequence length="977" mass="113815">MDIIDEIRKEGEKVLISRILTTPQPLTVKIRHAIAQTSLALMLKQQNISVLSNGSIICKSCLTKLQVSRRRQSWIYRSFSHDVISRSRNPNGQLPPRMDRELHFYDQTPDGDRVERFVDKEYEERVEEELLDSDLKQTIEENLPTLKKMYRSSIPNEYQLIDGLDKFEEVGAQFKAFADEMRLPDDLDRLSYEQRKKLMENLMKNDFFSETDEQGLHKASKQRITDDIVDSNDKKTSYEVDPEHFDFSVVQKYMDSEGKDSSSQKNFSGSENSDSGGDQRIARRFPVTSFPKAYQNHISLLQDCLDACFEHGYSHMIKGKPVKVTKEMLRSHLSRAYIFARKGLLAAPESIPLTMWEDLWQILDDRTGENLKRLTYMRRLGEDMHELGVAMSIPQRVVYVEALFLDGARKSAINIWQAVKPQRIDPIWNEYWEIGLRMLAQLGRLDQAFEIAEFYFEDMREPSRYRALMPIIKACLISKKDRSTQRAWSLYLRLRMNLGNEMVMKDYDVLISWFMDAKEPELALSIFRDMMLAGDKLGAKYDSTAVQKISGIIADFKGVKINQSELEWENTREMSILPAKFNNKFFFGSWIKKLIGDDELNSAKKVIDLMQDYGIHPSPMYMNGLIGAWFRRGDETEFAVADELAWRMINRRLEYMDFRDYHHSLESPLRPVLNGRSIADKSALLFPMATIETFCLLIQQYRQRQKKESLSALFRAFLKSKIPPNTKYMNQIILTDTRNHKTSLAFETYRCLIARGVRPDYETFILLWNLMKRCVDPSVGRKSDWQSQNIGTCRQLFAETIRWKPDLTARHEFPRELYDLIILSFSLKQDNVGTSVALRALQQEFNMFPDENCIRSIIFQLARFGLRNKVGMKPRRLNLSLPMTRNRISGVMEFFEKTKSSRAKLLLEKGVDPERLSIEARKEESIFITNEVLRQITIARLFGEKRDNVTCYTVAQQAAKQMGVPDCIVWEDTESKT</sequence>
<feature type="compositionally biased region" description="Polar residues" evidence="2">
    <location>
        <begin position="263"/>
        <end position="276"/>
    </location>
</feature>
<evidence type="ECO:0000256" key="2">
    <source>
        <dbReference type="SAM" id="MobiDB-lite"/>
    </source>
</evidence>
<comment type="caution">
    <text evidence="3">The sequence shown here is derived from an EMBL/GenBank/DDBJ whole genome shotgun (WGS) entry which is preliminary data.</text>
</comment>
<evidence type="ECO:0000256" key="1">
    <source>
        <dbReference type="ARBA" id="ARBA00007626"/>
    </source>
</evidence>
<accession>A0A2S4PNB1</accession>
<dbReference type="PANTHER" id="PTHR46128:SF329">
    <property type="entry name" value="MITOCHONDRIAL GROUP I INTRON SPLICING FACTOR DMR1"/>
    <property type="match status" value="1"/>
</dbReference>
<dbReference type="InterPro" id="IPR011990">
    <property type="entry name" value="TPR-like_helical_dom_sf"/>
</dbReference>
<organism evidence="3 4">
    <name type="scientific">Erysiphe pulchra</name>
    <dbReference type="NCBI Taxonomy" id="225359"/>
    <lineage>
        <taxon>Eukaryota</taxon>
        <taxon>Fungi</taxon>
        <taxon>Dikarya</taxon>
        <taxon>Ascomycota</taxon>
        <taxon>Pezizomycotina</taxon>
        <taxon>Leotiomycetes</taxon>
        <taxon>Erysiphales</taxon>
        <taxon>Erysiphaceae</taxon>
        <taxon>Erysiphe</taxon>
    </lineage>
</organism>
<proteinExistence type="inferred from homology"/>
<comment type="similarity">
    <text evidence="1">Belongs to the PPR family. P subfamily.</text>
</comment>
<dbReference type="OrthoDB" id="185373at2759"/>
<evidence type="ECO:0000313" key="4">
    <source>
        <dbReference type="Proteomes" id="UP000237438"/>
    </source>
</evidence>